<dbReference type="EMBL" id="JAQIZT010000001">
    <property type="protein sequence ID" value="KAJ7009655.1"/>
    <property type="molecule type" value="Genomic_DNA"/>
</dbReference>
<dbReference type="AlphaFoldDB" id="A0AAD6RHV5"/>
<evidence type="ECO:0000313" key="2">
    <source>
        <dbReference type="EMBL" id="KAJ7009655.1"/>
    </source>
</evidence>
<sequence length="63" mass="7079">MKDGLQRKRPMELHLAQHLITVGGHMLMFISPPKLFCGLGRFQGYSCPCYDAKLTKSSKNAVK</sequence>
<evidence type="ECO:0000313" key="1">
    <source>
        <dbReference type="EMBL" id="KAJ7009328.1"/>
    </source>
</evidence>
<accession>A0AAD6RHV5</accession>
<evidence type="ECO:0000313" key="3">
    <source>
        <dbReference type="Proteomes" id="UP001164929"/>
    </source>
</evidence>
<organism evidence="1 3">
    <name type="scientific">Populus alba x Populus x berolinensis</name>
    <dbReference type="NCBI Taxonomy" id="444605"/>
    <lineage>
        <taxon>Eukaryota</taxon>
        <taxon>Viridiplantae</taxon>
        <taxon>Streptophyta</taxon>
        <taxon>Embryophyta</taxon>
        <taxon>Tracheophyta</taxon>
        <taxon>Spermatophyta</taxon>
        <taxon>Magnoliopsida</taxon>
        <taxon>eudicotyledons</taxon>
        <taxon>Gunneridae</taxon>
        <taxon>Pentapetalae</taxon>
        <taxon>rosids</taxon>
        <taxon>fabids</taxon>
        <taxon>Malpighiales</taxon>
        <taxon>Salicaceae</taxon>
        <taxon>Saliceae</taxon>
        <taxon>Populus</taxon>
    </lineage>
</organism>
<reference evidence="1 3" key="1">
    <citation type="journal article" date="2023" name="Mol. Ecol. Resour.">
        <title>Chromosome-level genome assembly of a triploid poplar Populus alba 'Berolinensis'.</title>
        <authorList>
            <person name="Chen S."/>
            <person name="Yu Y."/>
            <person name="Wang X."/>
            <person name="Wang S."/>
            <person name="Zhang T."/>
            <person name="Zhou Y."/>
            <person name="He R."/>
            <person name="Meng N."/>
            <person name="Wang Y."/>
            <person name="Liu W."/>
            <person name="Liu Z."/>
            <person name="Liu J."/>
            <person name="Guo Q."/>
            <person name="Huang H."/>
            <person name="Sederoff R.R."/>
            <person name="Wang G."/>
            <person name="Qu G."/>
            <person name="Chen S."/>
        </authorList>
    </citation>
    <scope>NUCLEOTIDE SEQUENCE [LARGE SCALE GENOMIC DNA]</scope>
    <source>
        <strain evidence="1">SC-2020</strain>
    </source>
</reference>
<name>A0AAD6RHV5_9ROSI</name>
<dbReference type="Proteomes" id="UP001164929">
    <property type="component" value="Chromosome 1"/>
</dbReference>
<protein>
    <submittedName>
        <fullName evidence="1">Uncharacterized protein</fullName>
    </submittedName>
</protein>
<gene>
    <name evidence="1" type="ORF">NC653_000097</name>
    <name evidence="2" type="ORF">NC653_000375</name>
</gene>
<proteinExistence type="predicted"/>
<comment type="caution">
    <text evidence="1">The sequence shown here is derived from an EMBL/GenBank/DDBJ whole genome shotgun (WGS) entry which is preliminary data.</text>
</comment>
<dbReference type="EMBL" id="JAQIZT010000001">
    <property type="protein sequence ID" value="KAJ7009328.1"/>
    <property type="molecule type" value="Genomic_DNA"/>
</dbReference>
<keyword evidence="3" id="KW-1185">Reference proteome</keyword>